<dbReference type="PROSITE" id="PS50883">
    <property type="entry name" value="EAL"/>
    <property type="match status" value="1"/>
</dbReference>
<reference evidence="7 8" key="1">
    <citation type="submission" date="2015-04" db="EMBL/GenBank/DDBJ databases">
        <title>Complete Sequence for the Genome of the Thioalkalivibrio versutus D301.</title>
        <authorList>
            <person name="Mu T."/>
            <person name="Zhou J."/>
            <person name="Xu X."/>
        </authorList>
    </citation>
    <scope>NUCLEOTIDE SEQUENCE [LARGE SCALE GENOMIC DNA]</scope>
    <source>
        <strain evidence="7 8">D301</strain>
    </source>
</reference>
<keyword evidence="2" id="KW-0812">Transmembrane</keyword>
<keyword evidence="3" id="KW-0732">Signal</keyword>
<dbReference type="SUPFAM" id="SSF55073">
    <property type="entry name" value="Nucleotide cyclase"/>
    <property type="match status" value="1"/>
</dbReference>
<comment type="cofactor">
    <cofactor evidence="1">
        <name>Mg(2+)</name>
        <dbReference type="ChEBI" id="CHEBI:18420"/>
    </cofactor>
</comment>
<dbReference type="SMART" id="SM00304">
    <property type="entry name" value="HAMP"/>
    <property type="match status" value="1"/>
</dbReference>
<feature type="transmembrane region" description="Helical" evidence="2">
    <location>
        <begin position="256"/>
        <end position="277"/>
    </location>
</feature>
<dbReference type="PANTHER" id="PTHR44757">
    <property type="entry name" value="DIGUANYLATE CYCLASE DGCP"/>
    <property type="match status" value="1"/>
</dbReference>
<dbReference type="InterPro" id="IPR000160">
    <property type="entry name" value="GGDEF_dom"/>
</dbReference>
<evidence type="ECO:0000259" key="5">
    <source>
        <dbReference type="PROSITE" id="PS50885"/>
    </source>
</evidence>
<dbReference type="Gene3D" id="3.20.20.450">
    <property type="entry name" value="EAL domain"/>
    <property type="match status" value="1"/>
</dbReference>
<evidence type="ECO:0008006" key="9">
    <source>
        <dbReference type="Google" id="ProtNLM"/>
    </source>
</evidence>
<evidence type="ECO:0000313" key="8">
    <source>
        <dbReference type="Proteomes" id="UP000064201"/>
    </source>
</evidence>
<dbReference type="PROSITE" id="PS50885">
    <property type="entry name" value="HAMP"/>
    <property type="match status" value="1"/>
</dbReference>
<dbReference type="KEGG" id="tvr:TVD_10180"/>
<dbReference type="NCBIfam" id="TIGR00254">
    <property type="entry name" value="GGDEF"/>
    <property type="match status" value="1"/>
</dbReference>
<feature type="domain" description="HAMP" evidence="5">
    <location>
        <begin position="278"/>
        <end position="331"/>
    </location>
</feature>
<dbReference type="EMBL" id="CP011367">
    <property type="protein sequence ID" value="AKJ95702.1"/>
    <property type="molecule type" value="Genomic_DNA"/>
</dbReference>
<dbReference type="Gene3D" id="6.10.340.10">
    <property type="match status" value="1"/>
</dbReference>
<dbReference type="RefSeq" id="WP_047251545.1">
    <property type="nucleotide sequence ID" value="NZ_CP011367.1"/>
</dbReference>
<dbReference type="PATRIC" id="fig|106634.4.peg.2085"/>
<dbReference type="SUPFAM" id="SSF141868">
    <property type="entry name" value="EAL domain-like"/>
    <property type="match status" value="1"/>
</dbReference>
<evidence type="ECO:0000256" key="3">
    <source>
        <dbReference type="SAM" id="SignalP"/>
    </source>
</evidence>
<dbReference type="PANTHER" id="PTHR44757:SF2">
    <property type="entry name" value="BIOFILM ARCHITECTURE MAINTENANCE PROTEIN MBAA"/>
    <property type="match status" value="1"/>
</dbReference>
<accession>A0A0G3G880</accession>
<dbReference type="GO" id="GO:0003824">
    <property type="term" value="F:catalytic activity"/>
    <property type="evidence" value="ECO:0007669"/>
    <property type="project" value="UniProtKB-ARBA"/>
</dbReference>
<dbReference type="InterPro" id="IPR043128">
    <property type="entry name" value="Rev_trsase/Diguanyl_cyclase"/>
</dbReference>
<dbReference type="SMART" id="SM00052">
    <property type="entry name" value="EAL"/>
    <property type="match status" value="1"/>
</dbReference>
<dbReference type="SMART" id="SM00267">
    <property type="entry name" value="GGDEF"/>
    <property type="match status" value="1"/>
</dbReference>
<dbReference type="InterPro" id="IPR001633">
    <property type="entry name" value="EAL_dom"/>
</dbReference>
<dbReference type="Pfam" id="PF00563">
    <property type="entry name" value="EAL"/>
    <property type="match status" value="1"/>
</dbReference>
<dbReference type="Pfam" id="PF00990">
    <property type="entry name" value="GGDEF"/>
    <property type="match status" value="1"/>
</dbReference>
<dbReference type="GO" id="GO:0016020">
    <property type="term" value="C:membrane"/>
    <property type="evidence" value="ECO:0007669"/>
    <property type="project" value="InterPro"/>
</dbReference>
<dbReference type="SUPFAM" id="SSF103190">
    <property type="entry name" value="Sensory domain-like"/>
    <property type="match status" value="1"/>
</dbReference>
<feature type="domain" description="EAL" evidence="4">
    <location>
        <begin position="517"/>
        <end position="771"/>
    </location>
</feature>
<keyword evidence="8" id="KW-1185">Reference proteome</keyword>
<gene>
    <name evidence="7" type="ORF">TVD_10180</name>
</gene>
<dbReference type="InterPro" id="IPR003660">
    <property type="entry name" value="HAMP_dom"/>
</dbReference>
<evidence type="ECO:0000256" key="1">
    <source>
        <dbReference type="ARBA" id="ARBA00001946"/>
    </source>
</evidence>
<feature type="chain" id="PRO_5002553926" description="GGDEF domain-containing protein" evidence="3">
    <location>
        <begin position="20"/>
        <end position="786"/>
    </location>
</feature>
<evidence type="ECO:0000259" key="4">
    <source>
        <dbReference type="PROSITE" id="PS50883"/>
    </source>
</evidence>
<evidence type="ECO:0000256" key="2">
    <source>
        <dbReference type="SAM" id="Phobius"/>
    </source>
</evidence>
<protein>
    <recommendedName>
        <fullName evidence="9">GGDEF domain-containing protein</fullName>
    </recommendedName>
</protein>
<dbReference type="PROSITE" id="PS50887">
    <property type="entry name" value="GGDEF"/>
    <property type="match status" value="1"/>
</dbReference>
<dbReference type="FunFam" id="3.30.70.270:FF:000001">
    <property type="entry name" value="Diguanylate cyclase domain protein"/>
    <property type="match status" value="1"/>
</dbReference>
<dbReference type="InterPro" id="IPR052155">
    <property type="entry name" value="Biofilm_reg_signaling"/>
</dbReference>
<dbReference type="OrthoDB" id="9816034at2"/>
<keyword evidence="2" id="KW-0472">Membrane</keyword>
<dbReference type="CDD" id="cd01949">
    <property type="entry name" value="GGDEF"/>
    <property type="match status" value="1"/>
</dbReference>
<dbReference type="AlphaFoldDB" id="A0A0G3G880"/>
<dbReference type="InterPro" id="IPR035919">
    <property type="entry name" value="EAL_sf"/>
</dbReference>
<evidence type="ECO:0000259" key="6">
    <source>
        <dbReference type="PROSITE" id="PS50887"/>
    </source>
</evidence>
<dbReference type="Gene3D" id="3.30.70.270">
    <property type="match status" value="1"/>
</dbReference>
<evidence type="ECO:0000313" key="7">
    <source>
        <dbReference type="EMBL" id="AKJ95702.1"/>
    </source>
</evidence>
<organism evidence="7 8">
    <name type="scientific">Thioalkalivibrio versutus</name>
    <dbReference type="NCBI Taxonomy" id="106634"/>
    <lineage>
        <taxon>Bacteria</taxon>
        <taxon>Pseudomonadati</taxon>
        <taxon>Pseudomonadota</taxon>
        <taxon>Gammaproteobacteria</taxon>
        <taxon>Chromatiales</taxon>
        <taxon>Ectothiorhodospiraceae</taxon>
        <taxon>Thioalkalivibrio</taxon>
    </lineage>
</organism>
<dbReference type="Proteomes" id="UP000064201">
    <property type="component" value="Chromosome"/>
</dbReference>
<dbReference type="InterPro" id="IPR029787">
    <property type="entry name" value="Nucleotide_cyclase"/>
</dbReference>
<dbReference type="InterPro" id="IPR029151">
    <property type="entry name" value="Sensor-like_sf"/>
</dbReference>
<feature type="domain" description="GGDEF" evidence="6">
    <location>
        <begin position="370"/>
        <end position="508"/>
    </location>
</feature>
<dbReference type="STRING" id="106634.TVD_10180"/>
<keyword evidence="2" id="KW-1133">Transmembrane helix</keyword>
<proteinExistence type="predicted"/>
<dbReference type="GO" id="GO:0007165">
    <property type="term" value="P:signal transduction"/>
    <property type="evidence" value="ECO:0007669"/>
    <property type="project" value="InterPro"/>
</dbReference>
<dbReference type="CDD" id="cd06225">
    <property type="entry name" value="HAMP"/>
    <property type="match status" value="1"/>
</dbReference>
<dbReference type="CDD" id="cd01948">
    <property type="entry name" value="EAL"/>
    <property type="match status" value="1"/>
</dbReference>
<feature type="signal peptide" evidence="3">
    <location>
        <begin position="1"/>
        <end position="19"/>
    </location>
</feature>
<sequence length="786" mass="86343">MFAGLLVLAGTLAMGTHLAVNQAEQRLDRLGVEGQSAAWRQTLANEWQRMRAEATAVTRNEALIGAMRADAGISTYADPLYNRLRAGGIADRIVVLDAQGTVRYDSDGTRGERVPLADAALADGRFHEGLHHVPGERIYAGLAIPVYRGGNPIGSVVQLRDLSTSALESMAEAIGGRAALLDSRGPLALTAPFSMSLSLSGRLQEQAAAGRVELDGRHSQVVYLPLTPYAAERPTANVVLSRDLTESVATQNLINALTYAAAFLVLVLIAGGLYLWLGRTLRPMQQAMKTLDRIGHGEFHTDLRVDSRVTEIARLQQVTQTMAQRLGRILEVEEENARLAFRDALTDLPNRRLLLEHLEHAIHTVNRTRRHAALLLIDLDNFKTLNDTCGHSAGDRLLQALAQRFTARLRDQDIVARLGGDEFVALLEELSPDRSQAGVDAQRIAGELLKAMREPVRIDDIEHVMSGSIGITLFPRGYDTPEELLKQADFAMYQAKHQGRNAVRFYDPAMQRTLLREAELERNLRQALGREELVIHLQPQVDPEGRILGAEALMRWPQLDGTWISPGEFIPVAEHTGQILEIGRLALLQACQTLRAWQGRPGLEDLPISVNLSPHHLRQARLMDEVTGILEETGAAAQRLHIEVTESVMADASPQLIANLEALRARGVALALDDFGTGYSSLGYLKRLPLDVLKIDRSFVQDIEHDADDANIVATIAAIAHNMGLSLIAEGVENEAQRDFLVRHGCQRFQGYLYHHAMPVADFEALVADGPGRANQADCEPRGPTE</sequence>
<name>A0A0G3G880_9GAMM</name>